<keyword evidence="3 6" id="KW-0349">Heme</keyword>
<comment type="similarity">
    <text evidence="2 7">Belongs to the cytochrome P450 family.</text>
</comment>
<dbReference type="InterPro" id="IPR036396">
    <property type="entry name" value="Cyt_P450_sf"/>
</dbReference>
<dbReference type="GO" id="GO:0004497">
    <property type="term" value="F:monooxygenase activity"/>
    <property type="evidence" value="ECO:0007669"/>
    <property type="project" value="UniProtKB-KW"/>
</dbReference>
<evidence type="ECO:0000313" key="10">
    <source>
        <dbReference type="Proteomes" id="UP000246991"/>
    </source>
</evidence>
<evidence type="ECO:0000256" key="5">
    <source>
        <dbReference type="ARBA" id="ARBA00023004"/>
    </source>
</evidence>
<accession>A0A317SW93</accession>
<keyword evidence="10" id="KW-1185">Reference proteome</keyword>
<dbReference type="OrthoDB" id="1470350at2759"/>
<dbReference type="InterPro" id="IPR050121">
    <property type="entry name" value="Cytochrome_P450_monoxygenase"/>
</dbReference>
<name>A0A317SW93_9PEZI</name>
<protein>
    <submittedName>
        <fullName evidence="9">Putative cytochrome P450</fullName>
    </submittedName>
</protein>
<dbReference type="InterPro" id="IPR017972">
    <property type="entry name" value="Cyt_P450_CS"/>
</dbReference>
<keyword evidence="7" id="KW-0503">Monooxygenase</keyword>
<dbReference type="STRING" id="42249.A0A317SW93"/>
<dbReference type="PROSITE" id="PS00086">
    <property type="entry name" value="CYTOCHROME_P450"/>
    <property type="match status" value="1"/>
</dbReference>
<evidence type="ECO:0000256" key="6">
    <source>
        <dbReference type="PIRSR" id="PIRSR602401-1"/>
    </source>
</evidence>
<dbReference type="GO" id="GO:0005506">
    <property type="term" value="F:iron ion binding"/>
    <property type="evidence" value="ECO:0007669"/>
    <property type="project" value="InterPro"/>
</dbReference>
<dbReference type="PANTHER" id="PTHR24305">
    <property type="entry name" value="CYTOCHROME P450"/>
    <property type="match status" value="1"/>
</dbReference>
<keyword evidence="5 6" id="KW-0408">Iron</keyword>
<comment type="cofactor">
    <cofactor evidence="1 6">
        <name>heme</name>
        <dbReference type="ChEBI" id="CHEBI:30413"/>
    </cofactor>
</comment>
<keyword evidence="8" id="KW-1133">Transmembrane helix</keyword>
<proteinExistence type="inferred from homology"/>
<dbReference type="AlphaFoldDB" id="A0A317SW93"/>
<sequence length="499" mass="56852">MSLAHVSYLYTLAAHIRGVVGFSAILGAVFILGRAFYNVFLHPLSKIPGPKLCAATDFVVAYHFLSGRYPFYIKSLHDEYGTVVRIGPRQLSFSSASSWRDIYGHSYSRKQFPKSHFYSFGTRHLINERDPQKHAEMKRKLSHGFSAKALLEQEDIVQGYVDKLIGQINVYGTRPEGDEMVKWYNFFTFDLIGDLAFGESFGSLNDAKPHFWVSLLLGNVRAIAWRSVSRWFPVFEKLGVWTVPRSAMEMRIKHSEYSRRMIIQRTTRRDLLSGQFGPDGPGMTIPELSGQASTIITAGSETTATFLSGTTYHLLKNPRVYNLLVEEIRSAYNKYDEITDNNASKLKYLSAVIDEGLRIYPPVGAGTYRESPGETVDGMYIPKGVELSTSPWSTCHSPENFHDPEEFKPERWLDPDCPDKKHASQPFSLGSRVCIGRNLALKEIRLVLSKMFWVYDMELVNKEVDLNRDSTSFVLWAKPDLWVRFMRRKGVHVPVLDSE</sequence>
<evidence type="ECO:0000256" key="3">
    <source>
        <dbReference type="ARBA" id="ARBA00022617"/>
    </source>
</evidence>
<dbReference type="GO" id="GO:0016705">
    <property type="term" value="F:oxidoreductase activity, acting on paired donors, with incorporation or reduction of molecular oxygen"/>
    <property type="evidence" value="ECO:0007669"/>
    <property type="project" value="InterPro"/>
</dbReference>
<organism evidence="9 10">
    <name type="scientific">Tuber magnatum</name>
    <name type="common">white Piedmont truffle</name>
    <dbReference type="NCBI Taxonomy" id="42249"/>
    <lineage>
        <taxon>Eukaryota</taxon>
        <taxon>Fungi</taxon>
        <taxon>Dikarya</taxon>
        <taxon>Ascomycota</taxon>
        <taxon>Pezizomycotina</taxon>
        <taxon>Pezizomycetes</taxon>
        <taxon>Pezizales</taxon>
        <taxon>Tuberaceae</taxon>
        <taxon>Tuber</taxon>
    </lineage>
</organism>
<dbReference type="SUPFAM" id="SSF48264">
    <property type="entry name" value="Cytochrome P450"/>
    <property type="match status" value="1"/>
</dbReference>
<keyword evidence="4 6" id="KW-0479">Metal-binding</keyword>
<dbReference type="PRINTS" id="PR00463">
    <property type="entry name" value="EP450I"/>
</dbReference>
<dbReference type="InterPro" id="IPR001128">
    <property type="entry name" value="Cyt_P450"/>
</dbReference>
<keyword evidence="7" id="KW-0560">Oxidoreductase</keyword>
<dbReference type="Proteomes" id="UP000246991">
    <property type="component" value="Unassembled WGS sequence"/>
</dbReference>
<reference evidence="9 10" key="1">
    <citation type="submission" date="2018-03" db="EMBL/GenBank/DDBJ databases">
        <title>Genomes of Pezizomycetes fungi and the evolution of truffles.</title>
        <authorList>
            <person name="Murat C."/>
            <person name="Payen T."/>
            <person name="Noel B."/>
            <person name="Kuo A."/>
            <person name="Martin F.M."/>
        </authorList>
    </citation>
    <scope>NUCLEOTIDE SEQUENCE [LARGE SCALE GENOMIC DNA]</scope>
    <source>
        <strain evidence="9">091103-1</strain>
    </source>
</reference>
<keyword evidence="8" id="KW-0812">Transmembrane</keyword>
<dbReference type="EMBL" id="PYWC01000012">
    <property type="protein sequence ID" value="PWW78755.1"/>
    <property type="molecule type" value="Genomic_DNA"/>
</dbReference>
<feature type="transmembrane region" description="Helical" evidence="8">
    <location>
        <begin position="12"/>
        <end position="37"/>
    </location>
</feature>
<dbReference type="Gene3D" id="1.10.630.10">
    <property type="entry name" value="Cytochrome P450"/>
    <property type="match status" value="1"/>
</dbReference>
<evidence type="ECO:0000256" key="1">
    <source>
        <dbReference type="ARBA" id="ARBA00001971"/>
    </source>
</evidence>
<comment type="caution">
    <text evidence="9">The sequence shown here is derived from an EMBL/GenBank/DDBJ whole genome shotgun (WGS) entry which is preliminary data.</text>
</comment>
<dbReference type="GO" id="GO:0020037">
    <property type="term" value="F:heme binding"/>
    <property type="evidence" value="ECO:0007669"/>
    <property type="project" value="InterPro"/>
</dbReference>
<dbReference type="Pfam" id="PF00067">
    <property type="entry name" value="p450"/>
    <property type="match status" value="1"/>
</dbReference>
<dbReference type="PRINTS" id="PR00385">
    <property type="entry name" value="P450"/>
</dbReference>
<feature type="binding site" description="axial binding residue" evidence="6">
    <location>
        <position position="434"/>
    </location>
    <ligand>
        <name>heme</name>
        <dbReference type="ChEBI" id="CHEBI:30413"/>
    </ligand>
    <ligandPart>
        <name>Fe</name>
        <dbReference type="ChEBI" id="CHEBI:18248"/>
    </ligandPart>
</feature>
<dbReference type="InterPro" id="IPR002401">
    <property type="entry name" value="Cyt_P450_E_grp-I"/>
</dbReference>
<evidence type="ECO:0000256" key="2">
    <source>
        <dbReference type="ARBA" id="ARBA00010617"/>
    </source>
</evidence>
<evidence type="ECO:0000313" key="9">
    <source>
        <dbReference type="EMBL" id="PWW78755.1"/>
    </source>
</evidence>
<gene>
    <name evidence="9" type="ORF">C7212DRAFT_355416</name>
</gene>
<keyword evidence="8" id="KW-0472">Membrane</keyword>
<evidence type="ECO:0000256" key="4">
    <source>
        <dbReference type="ARBA" id="ARBA00022723"/>
    </source>
</evidence>
<dbReference type="CDD" id="cd11058">
    <property type="entry name" value="CYP60B-like"/>
    <property type="match status" value="1"/>
</dbReference>
<dbReference type="PANTHER" id="PTHR24305:SF210">
    <property type="entry name" value="CYTOCHROME P450 MONOOXYGENASE ASQL-RELATED"/>
    <property type="match status" value="1"/>
</dbReference>
<evidence type="ECO:0000256" key="7">
    <source>
        <dbReference type="RuleBase" id="RU000461"/>
    </source>
</evidence>
<evidence type="ECO:0000256" key="8">
    <source>
        <dbReference type="SAM" id="Phobius"/>
    </source>
</evidence>